<dbReference type="CDD" id="cd01647">
    <property type="entry name" value="RT_LTR"/>
    <property type="match status" value="1"/>
</dbReference>
<dbReference type="Gene3D" id="3.10.10.10">
    <property type="entry name" value="HIV Type 1 Reverse Transcriptase, subunit A, domain 1"/>
    <property type="match status" value="1"/>
</dbReference>
<dbReference type="InterPro" id="IPR000477">
    <property type="entry name" value="RT_dom"/>
</dbReference>
<keyword evidence="3" id="KW-0255">Endonuclease</keyword>
<evidence type="ECO:0000256" key="2">
    <source>
        <dbReference type="ARBA" id="ARBA00022722"/>
    </source>
</evidence>
<dbReference type="Proteomes" id="UP001175271">
    <property type="component" value="Unassembled WGS sequence"/>
</dbReference>
<feature type="compositionally biased region" description="Polar residues" evidence="6">
    <location>
        <begin position="500"/>
        <end position="512"/>
    </location>
</feature>
<dbReference type="GO" id="GO:0003964">
    <property type="term" value="F:RNA-directed DNA polymerase activity"/>
    <property type="evidence" value="ECO:0007669"/>
    <property type="project" value="UniProtKB-KW"/>
</dbReference>
<feature type="region of interest" description="Disordered" evidence="6">
    <location>
        <begin position="494"/>
        <end position="513"/>
    </location>
</feature>
<keyword evidence="4" id="KW-0695">RNA-directed DNA polymerase</keyword>
<keyword evidence="2" id="KW-0540">Nuclease</keyword>
<dbReference type="FunFam" id="3.30.70.270:FF:000020">
    <property type="entry name" value="Transposon Tf2-6 polyprotein-like Protein"/>
    <property type="match status" value="1"/>
</dbReference>
<dbReference type="EMBL" id="JAUCMV010000003">
    <property type="protein sequence ID" value="KAK0413751.1"/>
    <property type="molecule type" value="Genomic_DNA"/>
</dbReference>
<evidence type="ECO:0000256" key="1">
    <source>
        <dbReference type="ARBA" id="ARBA00012493"/>
    </source>
</evidence>
<dbReference type="GO" id="GO:0042575">
    <property type="term" value="C:DNA polymerase complex"/>
    <property type="evidence" value="ECO:0007669"/>
    <property type="project" value="UniProtKB-ARBA"/>
</dbReference>
<proteinExistence type="predicted"/>
<dbReference type="InterPro" id="IPR001584">
    <property type="entry name" value="Integrase_cat-core"/>
</dbReference>
<evidence type="ECO:0000256" key="3">
    <source>
        <dbReference type="ARBA" id="ARBA00022759"/>
    </source>
</evidence>
<dbReference type="FunFam" id="3.10.20.370:FF:000001">
    <property type="entry name" value="Retrovirus-related Pol polyprotein from transposon 17.6-like protein"/>
    <property type="match status" value="1"/>
</dbReference>
<evidence type="ECO:0000256" key="5">
    <source>
        <dbReference type="ARBA" id="ARBA00023268"/>
    </source>
</evidence>
<feature type="compositionally biased region" description="Polar residues" evidence="6">
    <location>
        <begin position="1"/>
        <end position="11"/>
    </location>
</feature>
<feature type="region of interest" description="Disordered" evidence="6">
    <location>
        <begin position="1"/>
        <end position="34"/>
    </location>
</feature>
<evidence type="ECO:0000313" key="9">
    <source>
        <dbReference type="Proteomes" id="UP001175271"/>
    </source>
</evidence>
<evidence type="ECO:0000259" key="7">
    <source>
        <dbReference type="PROSITE" id="PS50994"/>
    </source>
</evidence>
<evidence type="ECO:0000256" key="6">
    <source>
        <dbReference type="SAM" id="MobiDB-lite"/>
    </source>
</evidence>
<dbReference type="Gene3D" id="3.30.70.270">
    <property type="match status" value="1"/>
</dbReference>
<dbReference type="SUPFAM" id="SSF56672">
    <property type="entry name" value="DNA/RNA polymerases"/>
    <property type="match status" value="1"/>
</dbReference>
<evidence type="ECO:0000313" key="8">
    <source>
        <dbReference type="EMBL" id="KAK0413751.1"/>
    </source>
</evidence>
<dbReference type="GO" id="GO:0004519">
    <property type="term" value="F:endonuclease activity"/>
    <property type="evidence" value="ECO:0007669"/>
    <property type="project" value="UniProtKB-KW"/>
</dbReference>
<dbReference type="PANTHER" id="PTHR37984:SF5">
    <property type="entry name" value="PROTEIN NYNRIN-LIKE"/>
    <property type="match status" value="1"/>
</dbReference>
<gene>
    <name evidence="8" type="ORF">QR680_006972</name>
</gene>
<organism evidence="8 9">
    <name type="scientific">Steinernema hermaphroditum</name>
    <dbReference type="NCBI Taxonomy" id="289476"/>
    <lineage>
        <taxon>Eukaryota</taxon>
        <taxon>Metazoa</taxon>
        <taxon>Ecdysozoa</taxon>
        <taxon>Nematoda</taxon>
        <taxon>Chromadorea</taxon>
        <taxon>Rhabditida</taxon>
        <taxon>Tylenchina</taxon>
        <taxon>Panagrolaimomorpha</taxon>
        <taxon>Strongyloidoidea</taxon>
        <taxon>Steinernematidae</taxon>
        <taxon>Steinernema</taxon>
    </lineage>
</organism>
<dbReference type="Pfam" id="PF00078">
    <property type="entry name" value="RVT_1"/>
    <property type="match status" value="1"/>
</dbReference>
<dbReference type="AlphaFoldDB" id="A0AA39HX62"/>
<sequence>MSASRWNQTSPVVLHVAPGGESPETDLPDIPKGKEKVDDKEWQAWLDENLSLQGSRLSARGKTRMRKIISLHKAAFIGPDGKIGRYVGPVRHRIRLKPGARPIPQRPYRIPVPLQSEVERQIKDMLKQRIIRPSTSPFGAPIVLMKKSDGSYRFAIDYQRLNACSELPVSTLSHISDLTEAIGAKYWFSTFDCGSAFLQIPMAKDDIEKTAFITFLGSLLRTPFGLSGAPETCQKAMEHMRREVTATMFVYFDDAIASSSEEEHLRDVQQFLSVVERSGMKLKLPKCHFARYEETQSFLGVASYFRKFIWKFAEIAAPLTDMTKDFALKRWGAEQDKAFQQLKRALTPPPVLKTPCFTKPFVIETDASQVAIGCCLLQADAEGKEHPVAYASRVLHQAEKNYITMEQEALAVVIALKYFAPYIEGNGVTLVRTNNAPLVQALKNQDMTPRMRRFRLTIQGYSVTLQHRKGASNSLCDYLSRYPPVERLVEEQAPGMATPENPSGRSPIGQTERNLKERPAFPIFITTDCGTQFTGELFKELCELLGTRHIRTTPYNPKANGQVEPFNKPLADMLTSFAGEGRDDWDRY</sequence>
<comment type="caution">
    <text evidence="8">The sequence shown here is derived from an EMBL/GenBank/DDBJ whole genome shotgun (WGS) entry which is preliminary data.</text>
</comment>
<keyword evidence="4" id="KW-0548">Nucleotidyltransferase</keyword>
<dbReference type="InterPro" id="IPR050951">
    <property type="entry name" value="Retrovirus_Pol_polyprotein"/>
</dbReference>
<dbReference type="InterPro" id="IPR041577">
    <property type="entry name" value="RT_RNaseH_2"/>
</dbReference>
<feature type="domain" description="Integrase catalytic" evidence="7">
    <location>
        <begin position="445"/>
        <end position="588"/>
    </location>
</feature>
<reference evidence="8" key="1">
    <citation type="submission" date="2023-06" db="EMBL/GenBank/DDBJ databases">
        <title>Genomic analysis of the entomopathogenic nematode Steinernema hermaphroditum.</title>
        <authorList>
            <person name="Schwarz E.M."/>
            <person name="Heppert J.K."/>
            <person name="Baniya A."/>
            <person name="Schwartz H.T."/>
            <person name="Tan C.-H."/>
            <person name="Antoshechkin I."/>
            <person name="Sternberg P.W."/>
            <person name="Goodrich-Blair H."/>
            <person name="Dillman A.R."/>
        </authorList>
    </citation>
    <scope>NUCLEOTIDE SEQUENCE</scope>
    <source>
        <strain evidence="8">PS9179</strain>
        <tissue evidence="8">Whole animal</tissue>
    </source>
</reference>
<protein>
    <recommendedName>
        <fullName evidence="1">RNA-directed DNA polymerase</fullName>
        <ecNumber evidence="1">2.7.7.49</ecNumber>
    </recommendedName>
</protein>
<keyword evidence="9" id="KW-1185">Reference proteome</keyword>
<dbReference type="InterPro" id="IPR043502">
    <property type="entry name" value="DNA/RNA_pol_sf"/>
</dbReference>
<dbReference type="Gene3D" id="3.30.420.10">
    <property type="entry name" value="Ribonuclease H-like superfamily/Ribonuclease H"/>
    <property type="match status" value="1"/>
</dbReference>
<keyword evidence="4" id="KW-0808">Transferase</keyword>
<dbReference type="PANTHER" id="PTHR37984">
    <property type="entry name" value="PROTEIN CBG26694"/>
    <property type="match status" value="1"/>
</dbReference>
<dbReference type="InterPro" id="IPR043128">
    <property type="entry name" value="Rev_trsase/Diguanyl_cyclase"/>
</dbReference>
<evidence type="ECO:0000256" key="4">
    <source>
        <dbReference type="ARBA" id="ARBA00022918"/>
    </source>
</evidence>
<dbReference type="GO" id="GO:0003676">
    <property type="term" value="F:nucleic acid binding"/>
    <property type="evidence" value="ECO:0007669"/>
    <property type="project" value="InterPro"/>
</dbReference>
<dbReference type="InterPro" id="IPR036397">
    <property type="entry name" value="RNaseH_sf"/>
</dbReference>
<dbReference type="CDD" id="cd09274">
    <property type="entry name" value="RNase_HI_RT_Ty3"/>
    <property type="match status" value="1"/>
</dbReference>
<keyword evidence="5" id="KW-0511">Multifunctional enzyme</keyword>
<keyword evidence="3" id="KW-0378">Hydrolase</keyword>
<dbReference type="SUPFAM" id="SSF53098">
    <property type="entry name" value="Ribonuclease H-like"/>
    <property type="match status" value="1"/>
</dbReference>
<dbReference type="GO" id="GO:0015074">
    <property type="term" value="P:DNA integration"/>
    <property type="evidence" value="ECO:0007669"/>
    <property type="project" value="InterPro"/>
</dbReference>
<dbReference type="InterPro" id="IPR012337">
    <property type="entry name" value="RNaseH-like_sf"/>
</dbReference>
<name>A0AA39HX62_9BILA</name>
<dbReference type="Gene3D" id="3.10.20.370">
    <property type="match status" value="1"/>
</dbReference>
<dbReference type="Pfam" id="PF17919">
    <property type="entry name" value="RT_RNaseH_2"/>
    <property type="match status" value="1"/>
</dbReference>
<accession>A0AA39HX62</accession>
<dbReference type="PROSITE" id="PS50994">
    <property type="entry name" value="INTEGRASE"/>
    <property type="match status" value="1"/>
</dbReference>
<dbReference type="EC" id="2.7.7.49" evidence="1"/>